<keyword evidence="2" id="KW-1185">Reference proteome</keyword>
<gene>
    <name evidence="1" type="ORF">BDK51DRAFT_38317</name>
</gene>
<organism evidence="1 2">
    <name type="scientific">Blyttiomyces helicus</name>
    <dbReference type="NCBI Taxonomy" id="388810"/>
    <lineage>
        <taxon>Eukaryota</taxon>
        <taxon>Fungi</taxon>
        <taxon>Fungi incertae sedis</taxon>
        <taxon>Chytridiomycota</taxon>
        <taxon>Chytridiomycota incertae sedis</taxon>
        <taxon>Chytridiomycetes</taxon>
        <taxon>Chytridiomycetes incertae sedis</taxon>
        <taxon>Blyttiomyces</taxon>
    </lineage>
</organism>
<dbReference type="Proteomes" id="UP000269721">
    <property type="component" value="Unassembled WGS sequence"/>
</dbReference>
<reference evidence="2" key="1">
    <citation type="journal article" date="2018" name="Nat. Microbiol.">
        <title>Leveraging single-cell genomics to expand the fungal tree of life.</title>
        <authorList>
            <person name="Ahrendt S.R."/>
            <person name="Quandt C.A."/>
            <person name="Ciobanu D."/>
            <person name="Clum A."/>
            <person name="Salamov A."/>
            <person name="Andreopoulos B."/>
            <person name="Cheng J.F."/>
            <person name="Woyke T."/>
            <person name="Pelin A."/>
            <person name="Henrissat B."/>
            <person name="Reynolds N.K."/>
            <person name="Benny G.L."/>
            <person name="Smith M.E."/>
            <person name="James T.Y."/>
            <person name="Grigoriev I.V."/>
        </authorList>
    </citation>
    <scope>NUCLEOTIDE SEQUENCE [LARGE SCALE GENOMIC DNA]</scope>
</reference>
<evidence type="ECO:0008006" key="3">
    <source>
        <dbReference type="Google" id="ProtNLM"/>
    </source>
</evidence>
<name>A0A4P9W6I3_9FUNG</name>
<proteinExistence type="predicted"/>
<sequence length="481" mass="52294">MPNLLLSVTEFRNTSMSHQVTVDVRELQSVLNPLSSSLDGVPPDAQNPDLVKALAVIFSPRSDGSAHPNTSSKSPLEVAGPDAGAVAALSLSVRPPAGGGWAHLPSAILKRILRRHRAREREEALRENFTKDGGDHHPYEFPASRPRTHDIYYCTLVCRAWESAASADVKNDDLLRFLIVDVVLGLNTNSPFLTVLDLQSSLSAVAQGHVGQEGSSEYRLNLGPSRVFPISETQDRNFLVLSRRRDQPLDPGLAASNRLPSGVDLRNLAPKAREDLIALLVVCPTIEDLDLCACSPITDKTLTVLEHSLPSLYRLDILFQSALTAPAVASLSAAHGRHLVFLCLDWPEAADNIAIKALATHAVNLEHPNLPNLTAPFTIDTIKIAKELLLTCTHLRMFAPENLAKEEVDLPQVEVMRQAYLGLAFNPGLLPEMFGIGGRPRGRAAARSATIAFLDELGLAHRCVDPFQIRFHVDGLVTDAS</sequence>
<dbReference type="EMBL" id="KZ997772">
    <property type="protein sequence ID" value="RKO86975.1"/>
    <property type="molecule type" value="Genomic_DNA"/>
</dbReference>
<dbReference type="OrthoDB" id="10257471at2759"/>
<dbReference type="AlphaFoldDB" id="A0A4P9W6I3"/>
<dbReference type="InterPro" id="IPR032675">
    <property type="entry name" value="LRR_dom_sf"/>
</dbReference>
<dbReference type="Gene3D" id="3.80.10.10">
    <property type="entry name" value="Ribonuclease Inhibitor"/>
    <property type="match status" value="1"/>
</dbReference>
<accession>A0A4P9W6I3</accession>
<evidence type="ECO:0000313" key="2">
    <source>
        <dbReference type="Proteomes" id="UP000269721"/>
    </source>
</evidence>
<protein>
    <recommendedName>
        <fullName evidence="3">F-box domain-containing protein</fullName>
    </recommendedName>
</protein>
<evidence type="ECO:0000313" key="1">
    <source>
        <dbReference type="EMBL" id="RKO86975.1"/>
    </source>
</evidence>
<dbReference type="SUPFAM" id="SSF52047">
    <property type="entry name" value="RNI-like"/>
    <property type="match status" value="1"/>
</dbReference>